<dbReference type="InterPro" id="IPR036322">
    <property type="entry name" value="WD40_repeat_dom_sf"/>
</dbReference>
<feature type="compositionally biased region" description="Polar residues" evidence="4">
    <location>
        <begin position="572"/>
        <end position="591"/>
    </location>
</feature>
<protein>
    <recommendedName>
        <fullName evidence="5">F-box domain-containing protein</fullName>
    </recommendedName>
</protein>
<feature type="region of interest" description="Disordered" evidence="4">
    <location>
        <begin position="515"/>
        <end position="547"/>
    </location>
</feature>
<dbReference type="PANTHER" id="PTHR19855">
    <property type="entry name" value="WD40 REPEAT PROTEIN 12, 37"/>
    <property type="match status" value="1"/>
</dbReference>
<feature type="repeat" description="WD" evidence="3">
    <location>
        <begin position="466"/>
        <end position="498"/>
    </location>
</feature>
<evidence type="ECO:0000313" key="7">
    <source>
        <dbReference type="Proteomes" id="UP001281761"/>
    </source>
</evidence>
<reference evidence="6 7" key="1">
    <citation type="journal article" date="2022" name="bioRxiv">
        <title>Genomics of Preaxostyla Flagellates Illuminates Evolutionary Transitions and the Path Towards Mitochondrial Loss.</title>
        <authorList>
            <person name="Novak L.V.F."/>
            <person name="Treitli S.C."/>
            <person name="Pyrih J."/>
            <person name="Halakuc P."/>
            <person name="Pipaliya S.V."/>
            <person name="Vacek V."/>
            <person name="Brzon O."/>
            <person name="Soukal P."/>
            <person name="Eme L."/>
            <person name="Dacks J.B."/>
            <person name="Karnkowska A."/>
            <person name="Elias M."/>
            <person name="Hampl V."/>
        </authorList>
    </citation>
    <scope>NUCLEOTIDE SEQUENCE [LARGE SCALE GENOMIC DNA]</scope>
    <source>
        <strain evidence="6">NAU3</strain>
        <tissue evidence="6">Gut</tissue>
    </source>
</reference>
<feature type="compositionally biased region" description="Low complexity" evidence="4">
    <location>
        <begin position="764"/>
        <end position="780"/>
    </location>
</feature>
<dbReference type="InterPro" id="IPR015943">
    <property type="entry name" value="WD40/YVTN_repeat-like_dom_sf"/>
</dbReference>
<name>A0ABQ9YL56_9EUKA</name>
<dbReference type="InterPro" id="IPR036047">
    <property type="entry name" value="F-box-like_dom_sf"/>
</dbReference>
<evidence type="ECO:0000313" key="6">
    <source>
        <dbReference type="EMBL" id="KAK2964385.1"/>
    </source>
</evidence>
<feature type="repeat" description="WD" evidence="3">
    <location>
        <begin position="169"/>
        <end position="205"/>
    </location>
</feature>
<accession>A0ABQ9YL56</accession>
<organism evidence="6 7">
    <name type="scientific">Blattamonas nauphoetae</name>
    <dbReference type="NCBI Taxonomy" id="2049346"/>
    <lineage>
        <taxon>Eukaryota</taxon>
        <taxon>Metamonada</taxon>
        <taxon>Preaxostyla</taxon>
        <taxon>Oxymonadida</taxon>
        <taxon>Blattamonas</taxon>
    </lineage>
</organism>
<dbReference type="InterPro" id="IPR001680">
    <property type="entry name" value="WD40_rpt"/>
</dbReference>
<feature type="region of interest" description="Disordered" evidence="4">
    <location>
        <begin position="664"/>
        <end position="709"/>
    </location>
</feature>
<dbReference type="Gene3D" id="1.20.1280.50">
    <property type="match status" value="1"/>
</dbReference>
<dbReference type="PANTHER" id="PTHR19855:SF11">
    <property type="entry name" value="RIBOSOME BIOGENESIS PROTEIN WDR12"/>
    <property type="match status" value="1"/>
</dbReference>
<feature type="compositionally biased region" description="Acidic residues" evidence="4">
    <location>
        <begin position="532"/>
        <end position="541"/>
    </location>
</feature>
<dbReference type="Proteomes" id="UP001281761">
    <property type="component" value="Unassembled WGS sequence"/>
</dbReference>
<dbReference type="SUPFAM" id="SSF49599">
    <property type="entry name" value="TRAF domain-like"/>
    <property type="match status" value="1"/>
</dbReference>
<feature type="compositionally biased region" description="Acidic residues" evidence="4">
    <location>
        <begin position="723"/>
        <end position="736"/>
    </location>
</feature>
<feature type="compositionally biased region" description="Polar residues" evidence="4">
    <location>
        <begin position="744"/>
        <end position="763"/>
    </location>
</feature>
<dbReference type="Pfam" id="PF00400">
    <property type="entry name" value="WD40"/>
    <property type="match status" value="2"/>
</dbReference>
<evidence type="ECO:0000256" key="1">
    <source>
        <dbReference type="ARBA" id="ARBA00022574"/>
    </source>
</evidence>
<feature type="compositionally biased region" description="Basic residues" evidence="4">
    <location>
        <begin position="519"/>
        <end position="528"/>
    </location>
</feature>
<gene>
    <name evidence="6" type="ORF">BLNAU_916</name>
</gene>
<dbReference type="PROSITE" id="PS00678">
    <property type="entry name" value="WD_REPEATS_1"/>
    <property type="match status" value="1"/>
</dbReference>
<feature type="region of interest" description="Disordered" evidence="4">
    <location>
        <begin position="821"/>
        <end position="849"/>
    </location>
</feature>
<dbReference type="PROSITE" id="PS50181">
    <property type="entry name" value="FBOX"/>
    <property type="match status" value="1"/>
</dbReference>
<dbReference type="SMART" id="SM00320">
    <property type="entry name" value="WD40"/>
    <property type="match status" value="5"/>
</dbReference>
<proteinExistence type="predicted"/>
<dbReference type="InterPro" id="IPR019775">
    <property type="entry name" value="WD40_repeat_CS"/>
</dbReference>
<feature type="compositionally biased region" description="Polar residues" evidence="4">
    <location>
        <begin position="824"/>
        <end position="837"/>
    </location>
</feature>
<evidence type="ECO:0000256" key="3">
    <source>
        <dbReference type="PROSITE-ProRule" id="PRU00221"/>
    </source>
</evidence>
<dbReference type="SUPFAM" id="SSF81383">
    <property type="entry name" value="F-box domain"/>
    <property type="match status" value="1"/>
</dbReference>
<feature type="region of interest" description="Disordered" evidence="4">
    <location>
        <begin position="723"/>
        <end position="786"/>
    </location>
</feature>
<dbReference type="InterPro" id="IPR001810">
    <property type="entry name" value="F-box_dom"/>
</dbReference>
<feature type="region of interest" description="Disordered" evidence="4">
    <location>
        <begin position="566"/>
        <end position="595"/>
    </location>
</feature>
<evidence type="ECO:0000259" key="5">
    <source>
        <dbReference type="PROSITE" id="PS50181"/>
    </source>
</evidence>
<feature type="region of interest" description="Disordered" evidence="4">
    <location>
        <begin position="441"/>
        <end position="463"/>
    </location>
</feature>
<feature type="domain" description="F-box" evidence="5">
    <location>
        <begin position="9"/>
        <end position="56"/>
    </location>
</feature>
<evidence type="ECO:0000256" key="4">
    <source>
        <dbReference type="SAM" id="MobiDB-lite"/>
    </source>
</evidence>
<dbReference type="Gene3D" id="2.130.10.10">
    <property type="entry name" value="YVTN repeat-like/Quinoprotein amine dehydrogenase"/>
    <property type="match status" value="2"/>
</dbReference>
<sequence>MTEIPPEVDPKLLSLPPDVILNILSYFGPSSLLQIGWVPNKLLRSLSEDPTLWIVHTINQWAIPYTSEHTDWKRLYWTIYDNWHSGTALRSDIYPPFHTQAIDQSNLPSPSQNQGHDQLSRIEYPDFVTNDVIIRPPLLYCASNLDPTIHVWDLDTEELLFLMEDDCMHTRPVTCLDYDDYQLISGSEDKTVKRWDLDTHSVYGTCTGKAQVISDVSIDGEGVVVGVGWEGVMDVWRGKGRPTLSFLASGPIQSVAQVQSILSSSPTSTFITSSFSSDHPFQKQKKERGTHYAAGCWDGKILLFDIAQGESIGNSEPALATTPITTPLLSLFHQEACVSSLIASQFQVISSSWNGSIDIYDSRLPSVRMATASAPRPINSQPALPFSFIGPPSRYHHGSLFSADWNDDVAFRSYSALIQSPLQPSFFITSLHPAPHINHPIPPSFTSGPPLTTSPSSSVPPVATIPSAHSARIRSLSLLNPFVFSAGDDGVVKAWDLRMAGRCLEREALKNWKIGQPKSNKRKGRKKRKDGDEDEEEEEETQPSRSIFSGIVDVSDSFIFDLSVEDDEENEPTSNVSQAQTDTKPTHPKQTSNRKRTAMWCIDADRTRVVVGSNDKREFVQFLFGFAEDEAAVVDVQESGATQKRTKESIDFNGNAAMHFQQSFAAATGRETTTKREKKDEVRDLDDSGDGEENEEEAEEDSEEGELPEWMLEGMTGVHITDDQAEEEEEEQEEEEIVNKIPDNDSTPSTPRQNPTLNASLFRSVNSNNSVLPSNPSVEPDPNVNVDHHEPVVHVEIGLEAELVETKKSSLFNPTLSPVAESVPTHTENPGYNTLSVTPPRPKKRDTKTGLSTMKVAEAEMGEMDQDHLDDTQSYREKLLNYLSLLAPGAASQSSLVDEQDALDLTSDVHKFLTALIKQTSDLLHDTYVDDSFTNYMSDPPSLIPSAMSQSGFDENLSQQLTFKAVSEQESCPLMFGLPPYLTPSTVPLSLTVPSFNLYAFTIPNFTHSTEYDSYVESPSFMTPPFPFKFKLRVWPKGFAQADSPTDIGAAIVLQKGFSRNVEEFAPKLFPTRTTPDTATNTVQNLYTFDLRIEMLSEYPEKAKQSVQFPFRKQKTQECKIGKGSGWTSFIKKQEVVDGRLMWKENMAAHFLFGWRFPNYKRMTEAYHLSYIEQNQYLIPEDDSIN</sequence>
<keyword evidence="7" id="KW-1185">Reference proteome</keyword>
<dbReference type="PROSITE" id="PS50082">
    <property type="entry name" value="WD_REPEATS_2"/>
    <property type="match status" value="2"/>
</dbReference>
<evidence type="ECO:0000256" key="2">
    <source>
        <dbReference type="ARBA" id="ARBA00022737"/>
    </source>
</evidence>
<feature type="compositionally biased region" description="Acidic residues" evidence="4">
    <location>
        <begin position="687"/>
        <end position="707"/>
    </location>
</feature>
<comment type="caution">
    <text evidence="6">The sequence shown here is derived from an EMBL/GenBank/DDBJ whole genome shotgun (WGS) entry which is preliminary data.</text>
</comment>
<dbReference type="SUPFAM" id="SSF50978">
    <property type="entry name" value="WD40 repeat-like"/>
    <property type="match status" value="1"/>
</dbReference>
<keyword evidence="2" id="KW-0677">Repeat</keyword>
<dbReference type="EMBL" id="JARBJD010000003">
    <property type="protein sequence ID" value="KAK2964385.1"/>
    <property type="molecule type" value="Genomic_DNA"/>
</dbReference>
<feature type="compositionally biased region" description="Basic and acidic residues" evidence="4">
    <location>
        <begin position="672"/>
        <end position="686"/>
    </location>
</feature>
<keyword evidence="1 3" id="KW-0853">WD repeat</keyword>